<reference evidence="6 7" key="1">
    <citation type="submission" date="2019-06" db="EMBL/GenBank/DDBJ databases">
        <title>New taxonomy in bacterial strain CC-CFT640, isolated from vineyard.</title>
        <authorList>
            <person name="Lin S.-Y."/>
            <person name="Tsai C.-F."/>
            <person name="Young C.-C."/>
        </authorList>
    </citation>
    <scope>NUCLEOTIDE SEQUENCE [LARGE SCALE GENOMIC DNA]</scope>
    <source>
        <strain evidence="6 7">CC-CFT640</strain>
    </source>
</reference>
<protein>
    <submittedName>
        <fullName evidence="6">LLM class flavin-dependent oxidoreductase</fullName>
    </submittedName>
</protein>
<keyword evidence="4" id="KW-0503">Monooxygenase</keyword>
<dbReference type="EMBL" id="VDUZ01000021">
    <property type="protein sequence ID" value="TXL74031.1"/>
    <property type="molecule type" value="Genomic_DNA"/>
</dbReference>
<dbReference type="PANTHER" id="PTHR30137:SF16">
    <property type="entry name" value="BLL0895 PROTEIN"/>
    <property type="match status" value="1"/>
</dbReference>
<dbReference type="OrthoDB" id="9804736at2"/>
<dbReference type="Proteomes" id="UP000321638">
    <property type="component" value="Unassembled WGS sequence"/>
</dbReference>
<dbReference type="Gene3D" id="3.20.20.30">
    <property type="entry name" value="Luciferase-like domain"/>
    <property type="match status" value="1"/>
</dbReference>
<keyword evidence="2" id="KW-0285">Flavoprotein</keyword>
<gene>
    <name evidence="6" type="ORF">FHP25_18920</name>
</gene>
<organism evidence="6 7">
    <name type="scientific">Vineibacter terrae</name>
    <dbReference type="NCBI Taxonomy" id="2586908"/>
    <lineage>
        <taxon>Bacteria</taxon>
        <taxon>Pseudomonadati</taxon>
        <taxon>Pseudomonadota</taxon>
        <taxon>Alphaproteobacteria</taxon>
        <taxon>Hyphomicrobiales</taxon>
        <taxon>Vineibacter</taxon>
    </lineage>
</organism>
<sequence>MKLGLFMMPLHDPQRNYTKVLQEDREAILLAEKLGFSEAWVGEHYSAATEPIPDPLQFMATLISVTRTIKFGTSVINLPQHHPAQVAGNCAMFDHLSEGRFIMGVGPGGLGSDFELFKVTDKNRSEMMVEAIEIIHRIWSSDPPYRIPGKYWDITIDSSYQPRLGIGPMLKPYQKPFPPLAVSAMSPGSLTARLAGERGWGLVSANFMPVGHAKSHWDQYCAGAKASNRRADRANWRLARSILVTETDKEAADYLANEKSSVGWYYAYLRDNLGTYKLLKIFKPDESIPDDAVTIPQCIDWMVIHGSPKRVLDQLVALVDEVGFFGTLLLTHKDWDKPDLHKRSMTLLAEQVMPRLRQHLGALQAAE</sequence>
<comment type="similarity">
    <text evidence="1">Belongs to the bacterial luciferase oxidoreductase family.</text>
</comment>
<evidence type="ECO:0000256" key="4">
    <source>
        <dbReference type="ARBA" id="ARBA00023033"/>
    </source>
</evidence>
<dbReference type="GO" id="GO:0004497">
    <property type="term" value="F:monooxygenase activity"/>
    <property type="evidence" value="ECO:0007669"/>
    <property type="project" value="UniProtKB-KW"/>
</dbReference>
<name>A0A5C8PKV1_9HYPH</name>
<evidence type="ECO:0000313" key="7">
    <source>
        <dbReference type="Proteomes" id="UP000321638"/>
    </source>
</evidence>
<accession>A0A5C8PKV1</accession>
<comment type="caution">
    <text evidence="6">The sequence shown here is derived from an EMBL/GenBank/DDBJ whole genome shotgun (WGS) entry which is preliminary data.</text>
</comment>
<evidence type="ECO:0000259" key="5">
    <source>
        <dbReference type="Pfam" id="PF00296"/>
    </source>
</evidence>
<keyword evidence="7" id="KW-1185">Reference proteome</keyword>
<evidence type="ECO:0000313" key="6">
    <source>
        <dbReference type="EMBL" id="TXL74031.1"/>
    </source>
</evidence>
<evidence type="ECO:0000256" key="1">
    <source>
        <dbReference type="ARBA" id="ARBA00010426"/>
    </source>
</evidence>
<feature type="domain" description="Luciferase-like" evidence="5">
    <location>
        <begin position="1"/>
        <end position="319"/>
    </location>
</feature>
<dbReference type="Pfam" id="PF00296">
    <property type="entry name" value="Bac_luciferase"/>
    <property type="match status" value="1"/>
</dbReference>
<dbReference type="GO" id="GO:0016705">
    <property type="term" value="F:oxidoreductase activity, acting on paired donors, with incorporation or reduction of molecular oxygen"/>
    <property type="evidence" value="ECO:0007669"/>
    <property type="project" value="InterPro"/>
</dbReference>
<dbReference type="AlphaFoldDB" id="A0A5C8PKV1"/>
<evidence type="ECO:0000256" key="2">
    <source>
        <dbReference type="ARBA" id="ARBA00022630"/>
    </source>
</evidence>
<evidence type="ECO:0000256" key="3">
    <source>
        <dbReference type="ARBA" id="ARBA00023002"/>
    </source>
</evidence>
<keyword evidence="3" id="KW-0560">Oxidoreductase</keyword>
<dbReference type="InterPro" id="IPR011251">
    <property type="entry name" value="Luciferase-like_dom"/>
</dbReference>
<dbReference type="InterPro" id="IPR036661">
    <property type="entry name" value="Luciferase-like_sf"/>
</dbReference>
<dbReference type="SUPFAM" id="SSF51679">
    <property type="entry name" value="Bacterial luciferase-like"/>
    <property type="match status" value="1"/>
</dbReference>
<dbReference type="GO" id="GO:0005829">
    <property type="term" value="C:cytosol"/>
    <property type="evidence" value="ECO:0007669"/>
    <property type="project" value="TreeGrafter"/>
</dbReference>
<dbReference type="PANTHER" id="PTHR30137">
    <property type="entry name" value="LUCIFERASE-LIKE MONOOXYGENASE"/>
    <property type="match status" value="1"/>
</dbReference>
<proteinExistence type="inferred from homology"/>
<dbReference type="InterPro" id="IPR050766">
    <property type="entry name" value="Bact_Lucif_Oxidored"/>
</dbReference>